<dbReference type="EMBL" id="PYLS01000005">
    <property type="protein sequence ID" value="PST83599.1"/>
    <property type="molecule type" value="Genomic_DNA"/>
</dbReference>
<evidence type="ECO:0000256" key="5">
    <source>
        <dbReference type="ARBA" id="ARBA00022989"/>
    </source>
</evidence>
<protein>
    <submittedName>
        <fullName evidence="9">Ion channel protein</fullName>
    </submittedName>
</protein>
<dbReference type="InterPro" id="IPR006685">
    <property type="entry name" value="MscS_channel_2nd"/>
</dbReference>
<keyword evidence="4 7" id="KW-0812">Transmembrane</keyword>
<evidence type="ECO:0000259" key="8">
    <source>
        <dbReference type="Pfam" id="PF00924"/>
    </source>
</evidence>
<evidence type="ECO:0000313" key="10">
    <source>
        <dbReference type="Proteomes" id="UP000240912"/>
    </source>
</evidence>
<dbReference type="SUPFAM" id="SSF50182">
    <property type="entry name" value="Sm-like ribonucleoproteins"/>
    <property type="match status" value="1"/>
</dbReference>
<evidence type="ECO:0000256" key="4">
    <source>
        <dbReference type="ARBA" id="ARBA00022692"/>
    </source>
</evidence>
<keyword evidence="6 7" id="KW-0472">Membrane</keyword>
<dbReference type="SUPFAM" id="SSF82861">
    <property type="entry name" value="Mechanosensitive channel protein MscS (YggB), transmembrane region"/>
    <property type="match status" value="1"/>
</dbReference>
<evidence type="ECO:0000256" key="2">
    <source>
        <dbReference type="ARBA" id="ARBA00008017"/>
    </source>
</evidence>
<dbReference type="Proteomes" id="UP000240912">
    <property type="component" value="Unassembled WGS sequence"/>
</dbReference>
<dbReference type="InterPro" id="IPR011066">
    <property type="entry name" value="MscS_channel_C_sf"/>
</dbReference>
<evidence type="ECO:0000256" key="3">
    <source>
        <dbReference type="ARBA" id="ARBA00022475"/>
    </source>
</evidence>
<feature type="transmembrane region" description="Helical" evidence="7">
    <location>
        <begin position="12"/>
        <end position="38"/>
    </location>
</feature>
<dbReference type="GO" id="GO:0005886">
    <property type="term" value="C:plasma membrane"/>
    <property type="evidence" value="ECO:0007669"/>
    <property type="project" value="UniProtKB-SubCell"/>
</dbReference>
<dbReference type="Pfam" id="PF05552">
    <property type="entry name" value="MS_channel_1st_1"/>
    <property type="match status" value="1"/>
</dbReference>
<evidence type="ECO:0000313" key="9">
    <source>
        <dbReference type="EMBL" id="PST83599.1"/>
    </source>
</evidence>
<feature type="transmembrane region" description="Helical" evidence="7">
    <location>
        <begin position="85"/>
        <end position="117"/>
    </location>
</feature>
<dbReference type="Gene3D" id="1.10.287.1260">
    <property type="match status" value="1"/>
</dbReference>
<sequence length="262" mass="29024">MDVNKIMNQATAWLIAVGPRFLFGLVVLFAGLWFIKILSRWLNSSIDKRRIDPSLKPFLISLSITVLRVLLVFGVMQIIGIEMTVFAAVLGALGVAAGLALSGTLQNFASGVIILFLKPFSVGDNIVAQGQEGTVTAIKIFYTIVTTFDNRVVVFPNSKLSNEVIVNISREGRRRHDIEIKFNNAIEFGAVKRVMEETARQSADILDPDQTRIGISALEPDGYKVMFNVWFNAHGFVDSKLRFQQQLLENLRNSGLKLPGLA</sequence>
<reference evidence="9 10" key="1">
    <citation type="submission" date="2018-03" db="EMBL/GenBank/DDBJ databases">
        <authorList>
            <person name="Keele B.F."/>
        </authorList>
    </citation>
    <scope>NUCLEOTIDE SEQUENCE [LARGE SCALE GENOMIC DNA]</scope>
    <source>
        <strain evidence="9 10">YL28-9</strain>
    </source>
</reference>
<name>A0A2T3HMD9_9SPHI</name>
<evidence type="ECO:0000256" key="7">
    <source>
        <dbReference type="SAM" id="Phobius"/>
    </source>
</evidence>
<gene>
    <name evidence="9" type="ORF">C7T94_13740</name>
</gene>
<dbReference type="RefSeq" id="WP_107215859.1">
    <property type="nucleotide sequence ID" value="NZ_KZ686269.1"/>
</dbReference>
<dbReference type="PANTHER" id="PTHR30221:SF1">
    <property type="entry name" value="SMALL-CONDUCTANCE MECHANOSENSITIVE CHANNEL"/>
    <property type="match status" value="1"/>
</dbReference>
<dbReference type="InterPro" id="IPR045275">
    <property type="entry name" value="MscS_archaea/bacteria_type"/>
</dbReference>
<evidence type="ECO:0000256" key="1">
    <source>
        <dbReference type="ARBA" id="ARBA00004651"/>
    </source>
</evidence>
<accession>A0A2T3HMD9</accession>
<organism evidence="9 10">
    <name type="scientific">Pedobacter yulinensis</name>
    <dbReference type="NCBI Taxonomy" id="2126353"/>
    <lineage>
        <taxon>Bacteria</taxon>
        <taxon>Pseudomonadati</taxon>
        <taxon>Bacteroidota</taxon>
        <taxon>Sphingobacteriia</taxon>
        <taxon>Sphingobacteriales</taxon>
        <taxon>Sphingobacteriaceae</taxon>
        <taxon>Pedobacter</taxon>
    </lineage>
</organism>
<comment type="caution">
    <text evidence="9">The sequence shown here is derived from an EMBL/GenBank/DDBJ whole genome shotgun (WGS) entry which is preliminary data.</text>
</comment>
<dbReference type="GO" id="GO:0008381">
    <property type="term" value="F:mechanosensitive monoatomic ion channel activity"/>
    <property type="evidence" value="ECO:0007669"/>
    <property type="project" value="InterPro"/>
</dbReference>
<proteinExistence type="inferred from homology"/>
<keyword evidence="10" id="KW-1185">Reference proteome</keyword>
<dbReference type="OrthoDB" id="9809206at2"/>
<feature type="transmembrane region" description="Helical" evidence="7">
    <location>
        <begin position="58"/>
        <end position="79"/>
    </location>
</feature>
<comment type="similarity">
    <text evidence="2">Belongs to the MscS (TC 1.A.23) family.</text>
</comment>
<dbReference type="InterPro" id="IPR010920">
    <property type="entry name" value="LSM_dom_sf"/>
</dbReference>
<comment type="subcellular location">
    <subcellularLocation>
        <location evidence="1">Cell membrane</location>
        <topology evidence="1">Multi-pass membrane protein</topology>
    </subcellularLocation>
</comment>
<evidence type="ECO:0000256" key="6">
    <source>
        <dbReference type="ARBA" id="ARBA00023136"/>
    </source>
</evidence>
<dbReference type="PANTHER" id="PTHR30221">
    <property type="entry name" value="SMALL-CONDUCTANCE MECHANOSENSITIVE CHANNEL"/>
    <property type="match status" value="1"/>
</dbReference>
<dbReference type="AlphaFoldDB" id="A0A2T3HMD9"/>
<keyword evidence="3" id="KW-1003">Cell membrane</keyword>
<dbReference type="Gene3D" id="2.30.30.60">
    <property type="match status" value="1"/>
</dbReference>
<dbReference type="SUPFAM" id="SSF82689">
    <property type="entry name" value="Mechanosensitive channel protein MscS (YggB), C-terminal domain"/>
    <property type="match status" value="1"/>
</dbReference>
<dbReference type="InterPro" id="IPR008910">
    <property type="entry name" value="MSC_TM_helix"/>
</dbReference>
<dbReference type="InterPro" id="IPR023408">
    <property type="entry name" value="MscS_beta-dom_sf"/>
</dbReference>
<feature type="domain" description="Mechanosensitive ion channel MscS" evidence="8">
    <location>
        <begin position="104"/>
        <end position="170"/>
    </location>
</feature>
<keyword evidence="5 7" id="KW-1133">Transmembrane helix</keyword>
<dbReference type="InterPro" id="IPR011014">
    <property type="entry name" value="MscS_channel_TM-2"/>
</dbReference>
<dbReference type="Pfam" id="PF00924">
    <property type="entry name" value="MS_channel_2nd"/>
    <property type="match status" value="1"/>
</dbReference>